<sequence length="258" mass="28541">MQKRNTQQRRRAIIERLNEHGEVAVDALSKLFLTSEVTIRKDLAELESNGLLLRRFGGAVLLPSESSELTNENLSNRKKAIAIAAATLIKDHNRIIIDSGSTTAALIPHLPSKMGLVVMTNSLQVANALLERENEPQVLMTGGTWDQQSHSFQGQMAEQMLRAYNFDQAFLGAAGLDTQRGSTTFNELTSLSRTMADVSKQVIVMAESEKLQRKIPNVELPWSQISTLVTDDGIDEQAKRQIEQHGVNVLCAPTLETH</sequence>
<dbReference type="GO" id="GO:0003677">
    <property type="term" value="F:DNA binding"/>
    <property type="evidence" value="ECO:0007669"/>
    <property type="project" value="UniProtKB-KW"/>
</dbReference>
<dbReference type="Pfam" id="PF00455">
    <property type="entry name" value="DeoRC"/>
    <property type="match status" value="1"/>
</dbReference>
<dbReference type="RefSeq" id="WP_008846327.1">
    <property type="nucleotide sequence ID" value="NZ_BAEN01000076.1"/>
</dbReference>
<dbReference type="SMART" id="SM01134">
    <property type="entry name" value="DeoRC"/>
    <property type="match status" value="1"/>
</dbReference>
<dbReference type="SUPFAM" id="SSF46785">
    <property type="entry name" value="Winged helix' DNA-binding domain"/>
    <property type="match status" value="1"/>
</dbReference>
<dbReference type="Proteomes" id="UP000006334">
    <property type="component" value="Unassembled WGS sequence"/>
</dbReference>
<evidence type="ECO:0000259" key="4">
    <source>
        <dbReference type="PROSITE" id="PS51000"/>
    </source>
</evidence>
<proteinExistence type="predicted"/>
<dbReference type="InterPro" id="IPR001034">
    <property type="entry name" value="DeoR_HTH"/>
</dbReference>
<dbReference type="STRING" id="1127673.GLIP_3914"/>
<dbReference type="InterPro" id="IPR037171">
    <property type="entry name" value="NagB/RpiA_transferase-like"/>
</dbReference>
<feature type="domain" description="HTH deoR-type" evidence="4">
    <location>
        <begin position="6"/>
        <end position="61"/>
    </location>
</feature>
<evidence type="ECO:0000256" key="1">
    <source>
        <dbReference type="ARBA" id="ARBA00023015"/>
    </source>
</evidence>
<dbReference type="AlphaFoldDB" id="K6YZ89"/>
<dbReference type="Gene3D" id="1.10.10.10">
    <property type="entry name" value="Winged helix-like DNA-binding domain superfamily/Winged helix DNA-binding domain"/>
    <property type="match status" value="1"/>
</dbReference>
<evidence type="ECO:0000313" key="5">
    <source>
        <dbReference type="EMBL" id="GAC16525.1"/>
    </source>
</evidence>
<dbReference type="SUPFAM" id="SSF100950">
    <property type="entry name" value="NagB/RpiA/CoA transferase-like"/>
    <property type="match status" value="1"/>
</dbReference>
<dbReference type="eggNOG" id="COG1349">
    <property type="taxonomic scope" value="Bacteria"/>
</dbReference>
<dbReference type="PANTHER" id="PTHR30363">
    <property type="entry name" value="HTH-TYPE TRANSCRIPTIONAL REGULATOR SRLR-RELATED"/>
    <property type="match status" value="1"/>
</dbReference>
<dbReference type="InterPro" id="IPR036390">
    <property type="entry name" value="WH_DNA-bd_sf"/>
</dbReference>
<evidence type="ECO:0000313" key="6">
    <source>
        <dbReference type="Proteomes" id="UP000006334"/>
    </source>
</evidence>
<keyword evidence="3" id="KW-0804">Transcription</keyword>
<dbReference type="InterPro" id="IPR050313">
    <property type="entry name" value="Carb_Metab_HTH_regulators"/>
</dbReference>
<evidence type="ECO:0000256" key="2">
    <source>
        <dbReference type="ARBA" id="ARBA00023125"/>
    </source>
</evidence>
<keyword evidence="2" id="KW-0238">DNA-binding</keyword>
<keyword evidence="6" id="KW-1185">Reference proteome</keyword>
<keyword evidence="1" id="KW-0805">Transcription regulation</keyword>
<dbReference type="PROSITE" id="PS51000">
    <property type="entry name" value="HTH_DEOR_2"/>
    <property type="match status" value="1"/>
</dbReference>
<dbReference type="InterPro" id="IPR036388">
    <property type="entry name" value="WH-like_DNA-bd_sf"/>
</dbReference>
<reference evidence="5 6" key="1">
    <citation type="journal article" date="2017" name="Antonie Van Leeuwenhoek">
        <title>Rhizobium rhizosphaerae sp. nov., a novel species isolated from rice rhizosphere.</title>
        <authorList>
            <person name="Zhao J.J."/>
            <person name="Zhang J."/>
            <person name="Zhang R.J."/>
            <person name="Zhang C.W."/>
            <person name="Yin H.Q."/>
            <person name="Zhang X.X."/>
        </authorList>
    </citation>
    <scope>NUCLEOTIDE SEQUENCE [LARGE SCALE GENOMIC DNA]</scope>
    <source>
        <strain evidence="5 6">E3</strain>
    </source>
</reference>
<comment type="caution">
    <text evidence="5">The sequence shown here is derived from an EMBL/GenBank/DDBJ whole genome shotgun (WGS) entry which is preliminary data.</text>
</comment>
<dbReference type="InterPro" id="IPR014036">
    <property type="entry name" value="DeoR-like_C"/>
</dbReference>
<dbReference type="PROSITE" id="PS00894">
    <property type="entry name" value="HTH_DEOR_1"/>
    <property type="match status" value="1"/>
</dbReference>
<dbReference type="Pfam" id="PF08220">
    <property type="entry name" value="HTH_DeoR"/>
    <property type="match status" value="1"/>
</dbReference>
<dbReference type="Gene3D" id="3.40.50.1360">
    <property type="match status" value="1"/>
</dbReference>
<dbReference type="OrthoDB" id="9814815at2"/>
<protein>
    <submittedName>
        <fullName evidence="5">DeoR family transcriptional regulator</fullName>
    </submittedName>
</protein>
<accession>K6YZ89</accession>
<gene>
    <name evidence="5" type="ORF">GLIP_3914</name>
</gene>
<evidence type="ECO:0000256" key="3">
    <source>
        <dbReference type="ARBA" id="ARBA00023163"/>
    </source>
</evidence>
<dbReference type="EMBL" id="BAEN01000076">
    <property type="protein sequence ID" value="GAC16525.1"/>
    <property type="molecule type" value="Genomic_DNA"/>
</dbReference>
<organism evidence="5 6">
    <name type="scientific">Aliiglaciecola lipolytica E3</name>
    <dbReference type="NCBI Taxonomy" id="1127673"/>
    <lineage>
        <taxon>Bacteria</taxon>
        <taxon>Pseudomonadati</taxon>
        <taxon>Pseudomonadota</taxon>
        <taxon>Gammaproteobacteria</taxon>
        <taxon>Alteromonadales</taxon>
        <taxon>Alteromonadaceae</taxon>
        <taxon>Aliiglaciecola</taxon>
    </lineage>
</organism>
<name>K6YZ89_9ALTE</name>
<dbReference type="InterPro" id="IPR018356">
    <property type="entry name" value="Tscrpt_reg_HTH_DeoR_CS"/>
</dbReference>
<dbReference type="GO" id="GO:0003700">
    <property type="term" value="F:DNA-binding transcription factor activity"/>
    <property type="evidence" value="ECO:0007669"/>
    <property type="project" value="InterPro"/>
</dbReference>
<dbReference type="PANTHER" id="PTHR30363:SF44">
    <property type="entry name" value="AGA OPERON TRANSCRIPTIONAL REPRESSOR-RELATED"/>
    <property type="match status" value="1"/>
</dbReference>
<dbReference type="SMART" id="SM00420">
    <property type="entry name" value="HTH_DEOR"/>
    <property type="match status" value="1"/>
</dbReference>